<organism evidence="5 6">
    <name type="scientific">Candidatus Pseudobacter hemicellulosilyticus</name>
    <dbReference type="NCBI Taxonomy" id="3121375"/>
    <lineage>
        <taxon>Bacteria</taxon>
        <taxon>Pseudomonadati</taxon>
        <taxon>Bacteroidota</taxon>
        <taxon>Chitinophagia</taxon>
        <taxon>Chitinophagales</taxon>
        <taxon>Chitinophagaceae</taxon>
        <taxon>Pseudobacter</taxon>
    </lineage>
</organism>
<keyword evidence="2" id="KW-0732">Signal</keyword>
<feature type="coiled-coil region" evidence="1">
    <location>
        <begin position="263"/>
        <end position="290"/>
    </location>
</feature>
<feature type="domain" description="Microcystin LR degradation protein MlrC C-terminal" evidence="3">
    <location>
        <begin position="317"/>
        <end position="483"/>
    </location>
</feature>
<dbReference type="InterPro" id="IPR015995">
    <property type="entry name" value="MlrC_N"/>
</dbReference>
<evidence type="ECO:0000313" key="5">
    <source>
        <dbReference type="EMBL" id="WEK34534.1"/>
    </source>
</evidence>
<evidence type="ECO:0000313" key="6">
    <source>
        <dbReference type="Proteomes" id="UP001220610"/>
    </source>
</evidence>
<gene>
    <name evidence="5" type="ORF">P0Y53_18770</name>
</gene>
<dbReference type="AlphaFoldDB" id="A0AAJ6BG93"/>
<feature type="chain" id="PRO_5042527925" evidence="2">
    <location>
        <begin position="18"/>
        <end position="505"/>
    </location>
</feature>
<feature type="domain" description="Microcystin LR degradation protein MlrC N-terminal" evidence="4">
    <location>
        <begin position="26"/>
        <end position="307"/>
    </location>
</feature>
<evidence type="ECO:0000259" key="3">
    <source>
        <dbReference type="Pfam" id="PF07171"/>
    </source>
</evidence>
<dbReference type="EMBL" id="CP119311">
    <property type="protein sequence ID" value="WEK34534.1"/>
    <property type="molecule type" value="Genomic_DNA"/>
</dbReference>
<reference evidence="5" key="1">
    <citation type="submission" date="2023-03" db="EMBL/GenBank/DDBJ databases">
        <title>Andean soil-derived lignocellulolytic bacterial consortium as a source of novel taxa and putative plastic-active enzymes.</title>
        <authorList>
            <person name="Diaz-Garcia L."/>
            <person name="Chuvochina M."/>
            <person name="Feuerriegel G."/>
            <person name="Bunk B."/>
            <person name="Sproer C."/>
            <person name="Streit W.R."/>
            <person name="Rodriguez L.M."/>
            <person name="Overmann J."/>
            <person name="Jimenez D.J."/>
        </authorList>
    </citation>
    <scope>NUCLEOTIDE SEQUENCE</scope>
    <source>
        <strain evidence="5">MAG 7</strain>
    </source>
</reference>
<accession>A0AAJ6BG93</accession>
<dbReference type="Proteomes" id="UP001220610">
    <property type="component" value="Chromosome"/>
</dbReference>
<dbReference type="PIRSF" id="PIRSF012702">
    <property type="entry name" value="UCP012702"/>
    <property type="match status" value="1"/>
</dbReference>
<sequence>MAKFLLFLLLLPAGVMAGHPPLAGKRILTLGIRNESNTFSTAPTRESDFTVQRGPEVLAAASWAAACKAAGVEVISTVHAYAWPGGVVEKKAFEKFRDEILAGIRKAGPLDGVYMEMHGALHVEGYDDAQASLVSDIRQLVGTQTLIAGSFDLHGNLSPAFVQHLNLLSGYRTAPHRDVEETRQRAVNMLLTALAKGLRPHIECITIPILVPGEKSITDVLPLKAIYEQIPAVSSRPGLMDASIFAGYCWADLPRSAMRVFVVAESDEYKEQARKAAEELAQQIWDKRQELQLSVPSGSFAAMLQEAAKHKGKTVFISDSGDNTTAGAPGDNTHVLATLLEKKTKKVLVAGLVDPEAFAQCSQQKVNETIRLSLGGKTDYTFSRPVTITGKILYKSAPETIDNKRGAILLDIDGVSTVILNNRRSFTETRDFREIGVDPLQYDIVVVKLGYLFPQLRAIAPVQLMALTAGFCNLDIPTLPYKRVARPSYPLDLDMSWSAIHSTNY</sequence>
<evidence type="ECO:0000259" key="4">
    <source>
        <dbReference type="Pfam" id="PF07364"/>
    </source>
</evidence>
<keyword evidence="1" id="KW-0175">Coiled coil</keyword>
<proteinExistence type="predicted"/>
<dbReference type="Pfam" id="PF07171">
    <property type="entry name" value="MlrC_C"/>
    <property type="match status" value="1"/>
</dbReference>
<dbReference type="Pfam" id="PF07364">
    <property type="entry name" value="DUF1485"/>
    <property type="match status" value="1"/>
</dbReference>
<name>A0AAJ6BG93_9BACT</name>
<dbReference type="InterPro" id="IPR010799">
    <property type="entry name" value="MlrC_C"/>
</dbReference>
<dbReference type="InterPro" id="IPR009197">
    <property type="entry name" value="MlrC"/>
</dbReference>
<feature type="signal peptide" evidence="2">
    <location>
        <begin position="1"/>
        <end position="17"/>
    </location>
</feature>
<evidence type="ECO:0000256" key="1">
    <source>
        <dbReference type="SAM" id="Coils"/>
    </source>
</evidence>
<protein>
    <submittedName>
        <fullName evidence="5">M81 family metallopeptidase</fullName>
    </submittedName>
</protein>
<evidence type="ECO:0000256" key="2">
    <source>
        <dbReference type="SAM" id="SignalP"/>
    </source>
</evidence>